<comment type="caution">
    <text evidence="18">The sequence shown here is derived from an EMBL/GenBank/DDBJ whole genome shotgun (WGS) entry which is preliminary data.</text>
</comment>
<feature type="active site" description="Acyl-ester intermediate" evidence="13">
    <location>
        <position position="61"/>
    </location>
</feature>
<evidence type="ECO:0000256" key="8">
    <source>
        <dbReference type="ARBA" id="ARBA00022801"/>
    </source>
</evidence>
<sequence length="419" mass="46095">MKKVALLIILIFNMNLYSTPVFAKSMNTEPVIDAKAAYAIDADTGKILFDQNGEQPLPIASITKILSLYLVFEAVQAGDISWSDPIEISDYLHNISLSPELSNVPLYQDTTYTVRDAFEAAAISSANAATIALAKTVAGSEPEFVDLMMAKLKSWGISDAYLVTSTGLDNDSMEGHIYPGSSINDVNRMSAKSIAIVARHLIQDFPEYLEISQVSEKVFGEQSAHPFPMTNSNHMLYDYSVYREGVDGLKTGTTDKAGACFVGTIQSENYRLITVVLNAHQHEVNNNARFIETNKLIDFVEHNWSLETVLKKHDPATPASSAVENGKETSVQLILENDVSIWVPNNADVHTSLELTEEKLSAPLAKETVVGTQKAYVPSDELGYIDGTKENNQTNVLTETAVDKANIFVLFWRALTNLF</sequence>
<dbReference type="SUPFAM" id="SSF69189">
    <property type="entry name" value="Penicillin-binding protein associated domain"/>
    <property type="match status" value="1"/>
</dbReference>
<dbReference type="Pfam" id="PF07943">
    <property type="entry name" value="PBP5_C"/>
    <property type="match status" value="1"/>
</dbReference>
<evidence type="ECO:0000256" key="15">
    <source>
        <dbReference type="RuleBase" id="RU004016"/>
    </source>
</evidence>
<evidence type="ECO:0000256" key="5">
    <source>
        <dbReference type="ARBA" id="ARBA00022645"/>
    </source>
</evidence>
<keyword evidence="6" id="KW-0645">Protease</keyword>
<dbReference type="Gene3D" id="2.60.410.10">
    <property type="entry name" value="D-Ala-D-Ala carboxypeptidase, C-terminal domain"/>
    <property type="match status" value="1"/>
</dbReference>
<dbReference type="PANTHER" id="PTHR21581">
    <property type="entry name" value="D-ALANYL-D-ALANINE CARBOXYPEPTIDASE"/>
    <property type="match status" value="1"/>
</dbReference>
<evidence type="ECO:0000256" key="14">
    <source>
        <dbReference type="PIRSR" id="PIRSR618044-2"/>
    </source>
</evidence>
<dbReference type="GO" id="GO:0071555">
    <property type="term" value="P:cell wall organization"/>
    <property type="evidence" value="ECO:0007669"/>
    <property type="project" value="UniProtKB-KW"/>
</dbReference>
<evidence type="ECO:0000256" key="11">
    <source>
        <dbReference type="ARBA" id="ARBA00023316"/>
    </source>
</evidence>
<evidence type="ECO:0000259" key="17">
    <source>
        <dbReference type="SMART" id="SM00936"/>
    </source>
</evidence>
<comment type="similarity">
    <text evidence="3 15">Belongs to the peptidase S11 family.</text>
</comment>
<dbReference type="EMBL" id="NGKC01000019">
    <property type="protein sequence ID" value="RSU09411.1"/>
    <property type="molecule type" value="Genomic_DNA"/>
</dbReference>
<dbReference type="InterPro" id="IPR012907">
    <property type="entry name" value="Peptidase_S11_C"/>
</dbReference>
<name>A0A430AMR4_9ENTE</name>
<dbReference type="GO" id="GO:0009002">
    <property type="term" value="F:serine-type D-Ala-D-Ala carboxypeptidase activity"/>
    <property type="evidence" value="ECO:0007669"/>
    <property type="project" value="UniProtKB-EC"/>
</dbReference>
<feature type="domain" description="Peptidase S11 D-Ala-D-Ala carboxypeptidase A C-terminal" evidence="17">
    <location>
        <begin position="304"/>
        <end position="404"/>
    </location>
</feature>
<protein>
    <recommendedName>
        <fullName evidence="4">serine-type D-Ala-D-Ala carboxypeptidase</fullName>
        <ecNumber evidence="4">3.4.16.4</ecNumber>
    </recommendedName>
</protein>
<dbReference type="RefSeq" id="WP_126814946.1">
    <property type="nucleotide sequence ID" value="NZ_NGKC01000019.1"/>
</dbReference>
<evidence type="ECO:0000313" key="18">
    <source>
        <dbReference type="EMBL" id="RSU09411.1"/>
    </source>
</evidence>
<evidence type="ECO:0000256" key="9">
    <source>
        <dbReference type="ARBA" id="ARBA00022960"/>
    </source>
</evidence>
<keyword evidence="9" id="KW-0133">Cell shape</keyword>
<evidence type="ECO:0000256" key="2">
    <source>
        <dbReference type="ARBA" id="ARBA00004752"/>
    </source>
</evidence>
<dbReference type="AlphaFoldDB" id="A0A430AMR4"/>
<evidence type="ECO:0000256" key="12">
    <source>
        <dbReference type="ARBA" id="ARBA00034000"/>
    </source>
</evidence>
<dbReference type="GO" id="GO:0009252">
    <property type="term" value="P:peptidoglycan biosynthetic process"/>
    <property type="evidence" value="ECO:0007669"/>
    <property type="project" value="UniProtKB-UniPathway"/>
</dbReference>
<comment type="pathway">
    <text evidence="2">Cell wall biogenesis; peptidoglycan biosynthesis.</text>
</comment>
<feature type="active site" evidence="13">
    <location>
        <position position="125"/>
    </location>
</feature>
<evidence type="ECO:0000256" key="6">
    <source>
        <dbReference type="ARBA" id="ARBA00022670"/>
    </source>
</evidence>
<reference evidence="18 19" key="1">
    <citation type="submission" date="2017-05" db="EMBL/GenBank/DDBJ databases">
        <title>Vagococcus spp. assemblies.</title>
        <authorList>
            <person name="Gulvik C.A."/>
        </authorList>
    </citation>
    <scope>NUCLEOTIDE SEQUENCE [LARGE SCALE GENOMIC DNA]</scope>
    <source>
        <strain evidence="18 19">LMG 24798</strain>
    </source>
</reference>
<organism evidence="18 19">
    <name type="scientific">Vagococcus acidifermentans</name>
    <dbReference type="NCBI Taxonomy" id="564710"/>
    <lineage>
        <taxon>Bacteria</taxon>
        <taxon>Bacillati</taxon>
        <taxon>Bacillota</taxon>
        <taxon>Bacilli</taxon>
        <taxon>Lactobacillales</taxon>
        <taxon>Enterococcaceae</taxon>
        <taxon>Vagococcus</taxon>
    </lineage>
</organism>
<evidence type="ECO:0000256" key="10">
    <source>
        <dbReference type="ARBA" id="ARBA00022984"/>
    </source>
</evidence>
<feature type="active site" description="Acyl-ester intermediate" evidence="13">
    <location>
        <position position="64"/>
    </location>
</feature>
<keyword evidence="8" id="KW-0378">Hydrolase</keyword>
<evidence type="ECO:0000256" key="7">
    <source>
        <dbReference type="ARBA" id="ARBA00022729"/>
    </source>
</evidence>
<dbReference type="OrthoDB" id="9791132at2"/>
<dbReference type="Gene3D" id="3.40.710.10">
    <property type="entry name" value="DD-peptidase/beta-lactamase superfamily"/>
    <property type="match status" value="1"/>
</dbReference>
<gene>
    <name evidence="18" type="ORF">CBF27_12825</name>
</gene>
<dbReference type="EC" id="3.4.16.4" evidence="4"/>
<dbReference type="Pfam" id="PF00768">
    <property type="entry name" value="Peptidase_S11"/>
    <property type="match status" value="1"/>
</dbReference>
<dbReference type="SMART" id="SM00936">
    <property type="entry name" value="PBP5_C"/>
    <property type="match status" value="1"/>
</dbReference>
<evidence type="ECO:0000256" key="16">
    <source>
        <dbReference type="SAM" id="SignalP"/>
    </source>
</evidence>
<dbReference type="UniPathway" id="UPA00219"/>
<dbReference type="GO" id="GO:0006508">
    <property type="term" value="P:proteolysis"/>
    <property type="evidence" value="ECO:0007669"/>
    <property type="project" value="UniProtKB-KW"/>
</dbReference>
<keyword evidence="11" id="KW-0961">Cell wall biogenesis/degradation</keyword>
<feature type="signal peptide" evidence="16">
    <location>
        <begin position="1"/>
        <end position="23"/>
    </location>
</feature>
<accession>A0A430AMR4</accession>
<dbReference type="PRINTS" id="PR00725">
    <property type="entry name" value="DADACBPTASE1"/>
</dbReference>
<evidence type="ECO:0000256" key="13">
    <source>
        <dbReference type="PIRSR" id="PIRSR618044-1"/>
    </source>
</evidence>
<evidence type="ECO:0000256" key="1">
    <source>
        <dbReference type="ARBA" id="ARBA00003217"/>
    </source>
</evidence>
<keyword evidence="10" id="KW-0573">Peptidoglycan synthesis</keyword>
<evidence type="ECO:0000256" key="3">
    <source>
        <dbReference type="ARBA" id="ARBA00007164"/>
    </source>
</evidence>
<dbReference type="SUPFAM" id="SSF56601">
    <property type="entry name" value="beta-lactamase/transpeptidase-like"/>
    <property type="match status" value="1"/>
</dbReference>
<feature type="binding site" evidence="14">
    <location>
        <position position="250"/>
    </location>
    <ligand>
        <name>substrate</name>
    </ligand>
</feature>
<dbReference type="InterPro" id="IPR015956">
    <property type="entry name" value="Peniciliin-bd_prot_C_sf"/>
</dbReference>
<keyword evidence="5" id="KW-0121">Carboxypeptidase</keyword>
<dbReference type="InterPro" id="IPR012338">
    <property type="entry name" value="Beta-lactam/transpept-like"/>
</dbReference>
<keyword evidence="7 16" id="KW-0732">Signal</keyword>
<proteinExistence type="inferred from homology"/>
<dbReference type="Proteomes" id="UP000286773">
    <property type="component" value="Unassembled WGS sequence"/>
</dbReference>
<dbReference type="InterPro" id="IPR001967">
    <property type="entry name" value="Peptidase_S11_N"/>
</dbReference>
<dbReference type="GO" id="GO:0008360">
    <property type="term" value="P:regulation of cell shape"/>
    <property type="evidence" value="ECO:0007669"/>
    <property type="project" value="UniProtKB-KW"/>
</dbReference>
<dbReference type="InterPro" id="IPR037167">
    <property type="entry name" value="Peptidase_S11_C_sf"/>
</dbReference>
<comment type="function">
    <text evidence="1">Removes C-terminal D-alanyl residues from sugar-peptide cell wall precursors.</text>
</comment>
<evidence type="ECO:0000313" key="19">
    <source>
        <dbReference type="Proteomes" id="UP000286773"/>
    </source>
</evidence>
<dbReference type="PANTHER" id="PTHR21581:SF11">
    <property type="entry name" value="D-ALANYL-D-ALANINE CARBOXYPEPTIDASE DACA"/>
    <property type="match status" value="1"/>
</dbReference>
<dbReference type="InterPro" id="IPR018044">
    <property type="entry name" value="Peptidase_S11"/>
</dbReference>
<feature type="chain" id="PRO_5019316654" description="serine-type D-Ala-D-Ala carboxypeptidase" evidence="16">
    <location>
        <begin position="24"/>
        <end position="419"/>
    </location>
</feature>
<keyword evidence="19" id="KW-1185">Reference proteome</keyword>
<evidence type="ECO:0000256" key="4">
    <source>
        <dbReference type="ARBA" id="ARBA00012448"/>
    </source>
</evidence>
<comment type="catalytic activity">
    <reaction evidence="12">
        <text>Preferential cleavage: (Ac)2-L-Lys-D-Ala-|-D-Ala. Also transpeptidation of peptidyl-alanyl moieties that are N-acyl substituents of D-alanine.</text>
        <dbReference type="EC" id="3.4.16.4"/>
    </reaction>
</comment>